<sequence length="213" mass="24542">MEPLIHEGQKIAKVDVEEVKMQAGNWSTVVICMVLGANPPFAVFEGFIRRMWGKLGIVQVVRVNAGFTIVKFNDEATRDLILKEGMIQFDRKSVIIRPRMFVEMDITDDPPKTIEFLSEHGRLIEQDVEYEWLSTKCKKCGGYGHGMMDYRKGEKTQFVKKAGVGKEKIELKTPTNEKQEQEAAPINEKEPHDKEKQEREETIKEKGKKTVEW</sequence>
<evidence type="ECO:0000313" key="4">
    <source>
        <dbReference type="Proteomes" id="UP000596661"/>
    </source>
</evidence>
<organism evidence="3 4">
    <name type="scientific">Cannabis sativa</name>
    <name type="common">Hemp</name>
    <name type="synonym">Marijuana</name>
    <dbReference type="NCBI Taxonomy" id="3483"/>
    <lineage>
        <taxon>Eukaryota</taxon>
        <taxon>Viridiplantae</taxon>
        <taxon>Streptophyta</taxon>
        <taxon>Embryophyta</taxon>
        <taxon>Tracheophyta</taxon>
        <taxon>Spermatophyta</taxon>
        <taxon>Magnoliopsida</taxon>
        <taxon>eudicotyledons</taxon>
        <taxon>Gunneridae</taxon>
        <taxon>Pentapetalae</taxon>
        <taxon>rosids</taxon>
        <taxon>fabids</taxon>
        <taxon>Rosales</taxon>
        <taxon>Cannabaceae</taxon>
        <taxon>Cannabis</taxon>
    </lineage>
</organism>
<dbReference type="Proteomes" id="UP000596661">
    <property type="component" value="Chromosome 1"/>
</dbReference>
<evidence type="ECO:0000256" key="1">
    <source>
        <dbReference type="SAM" id="MobiDB-lite"/>
    </source>
</evidence>
<keyword evidence="4" id="KW-1185">Reference proteome</keyword>
<dbReference type="Gramene" id="evm.model.01.1116">
    <property type="protein sequence ID" value="cds.evm.model.01.1116"/>
    <property type="gene ID" value="evm.TU.01.1116"/>
</dbReference>
<dbReference type="AlphaFoldDB" id="A0A803NFN1"/>
<dbReference type="EnsemblPlants" id="evm.model.01.1116">
    <property type="protein sequence ID" value="cds.evm.model.01.1116"/>
    <property type="gene ID" value="evm.TU.01.1116"/>
</dbReference>
<gene>
    <name evidence="3" type="primary">LOC115709648</name>
</gene>
<evidence type="ECO:0000313" key="3">
    <source>
        <dbReference type="EnsemblPlants" id="cds.evm.model.01.1116"/>
    </source>
</evidence>
<feature type="region of interest" description="Disordered" evidence="1">
    <location>
        <begin position="169"/>
        <end position="213"/>
    </location>
</feature>
<accession>A0A803NFN1</accession>
<dbReference type="RefSeq" id="XP_030493671.1">
    <property type="nucleotide sequence ID" value="XM_030637811.2"/>
</dbReference>
<dbReference type="OrthoDB" id="1939300at2759"/>
<name>A0A803NFN1_CANSA</name>
<feature type="domain" description="DUF4283" evidence="2">
    <location>
        <begin position="23"/>
        <end position="96"/>
    </location>
</feature>
<dbReference type="InterPro" id="IPR025558">
    <property type="entry name" value="DUF4283"/>
</dbReference>
<protein>
    <recommendedName>
        <fullName evidence="2">DUF4283 domain-containing protein</fullName>
    </recommendedName>
</protein>
<reference evidence="3" key="1">
    <citation type="submission" date="2018-11" db="EMBL/GenBank/DDBJ databases">
        <authorList>
            <person name="Grassa J C."/>
        </authorList>
    </citation>
    <scope>NUCLEOTIDE SEQUENCE [LARGE SCALE GENOMIC DNA]</scope>
</reference>
<dbReference type="PANTHER" id="PTHR33233:SF17">
    <property type="entry name" value="DUF4283 DOMAIN-CONTAINING PROTEIN"/>
    <property type="match status" value="1"/>
</dbReference>
<reference evidence="3" key="2">
    <citation type="submission" date="2021-03" db="UniProtKB">
        <authorList>
            <consortium name="EnsemblPlants"/>
        </authorList>
    </citation>
    <scope>IDENTIFICATION</scope>
</reference>
<dbReference type="Pfam" id="PF14111">
    <property type="entry name" value="DUF4283"/>
    <property type="match status" value="1"/>
</dbReference>
<evidence type="ECO:0000259" key="2">
    <source>
        <dbReference type="Pfam" id="PF14111"/>
    </source>
</evidence>
<dbReference type="KEGG" id="csav:115709648"/>
<dbReference type="EMBL" id="UZAU01000023">
    <property type="status" value="NOT_ANNOTATED_CDS"/>
    <property type="molecule type" value="Genomic_DNA"/>
</dbReference>
<dbReference type="GeneID" id="115709648"/>
<dbReference type="PANTHER" id="PTHR33233">
    <property type="entry name" value="ENDONUCLEASE/EXONUCLEASE/PHOSPHATASE"/>
    <property type="match status" value="1"/>
</dbReference>
<proteinExistence type="predicted"/>